<proteinExistence type="predicted"/>
<evidence type="ECO:0000313" key="1">
    <source>
        <dbReference type="EMBL" id="KAK9077115.1"/>
    </source>
</evidence>
<gene>
    <name evidence="1" type="ORF">SSX86_005451</name>
</gene>
<sequence>MQPLPQLHPKHQCQYPRSIVNPLQLVLRELCSQTQMEGTFTRVFSTSESRCLVVKDIPLRENHFLEFHYKSKFIILLHVYTSDGSNILTVPNAVKPESETDTSAKEPDPEPIKDPPSFNAVAIVRKHFRLPTKLTKLAGFYDGMKIKLAYEHHQLKTFKLRSQSNMVTYTRFTIRHWEKFAARYDITVGQKIRLIYDFQTDTLFMHKEN</sequence>
<keyword evidence="2" id="KW-1185">Reference proteome</keyword>
<reference evidence="1 2" key="1">
    <citation type="submission" date="2024-04" db="EMBL/GenBank/DDBJ databases">
        <title>The reference genome of an endangered Asteraceae, Deinandra increscens subsp. villosa, native to the Central Coast of California.</title>
        <authorList>
            <person name="Guilliams M."/>
            <person name="Hasenstab-Lehman K."/>
            <person name="Meyer R."/>
            <person name="Mcevoy S."/>
        </authorList>
    </citation>
    <scope>NUCLEOTIDE SEQUENCE [LARGE SCALE GENOMIC DNA]</scope>
    <source>
        <tissue evidence="1">Leaf</tissue>
    </source>
</reference>
<dbReference type="Proteomes" id="UP001408789">
    <property type="component" value="Unassembled WGS sequence"/>
</dbReference>
<protein>
    <submittedName>
        <fullName evidence="1">Uncharacterized protein</fullName>
    </submittedName>
</protein>
<dbReference type="EMBL" id="JBCNJP010000007">
    <property type="protein sequence ID" value="KAK9077115.1"/>
    <property type="molecule type" value="Genomic_DNA"/>
</dbReference>
<comment type="caution">
    <text evidence="1">The sequence shown here is derived from an EMBL/GenBank/DDBJ whole genome shotgun (WGS) entry which is preliminary data.</text>
</comment>
<name>A0AAP0HBW6_9ASTR</name>
<dbReference type="AlphaFoldDB" id="A0AAP0HBW6"/>
<evidence type="ECO:0000313" key="2">
    <source>
        <dbReference type="Proteomes" id="UP001408789"/>
    </source>
</evidence>
<accession>A0AAP0HBW6</accession>
<organism evidence="1 2">
    <name type="scientific">Deinandra increscens subsp. villosa</name>
    <dbReference type="NCBI Taxonomy" id="3103831"/>
    <lineage>
        <taxon>Eukaryota</taxon>
        <taxon>Viridiplantae</taxon>
        <taxon>Streptophyta</taxon>
        <taxon>Embryophyta</taxon>
        <taxon>Tracheophyta</taxon>
        <taxon>Spermatophyta</taxon>
        <taxon>Magnoliopsida</taxon>
        <taxon>eudicotyledons</taxon>
        <taxon>Gunneridae</taxon>
        <taxon>Pentapetalae</taxon>
        <taxon>asterids</taxon>
        <taxon>campanulids</taxon>
        <taxon>Asterales</taxon>
        <taxon>Asteraceae</taxon>
        <taxon>Asteroideae</taxon>
        <taxon>Heliantheae alliance</taxon>
        <taxon>Madieae</taxon>
        <taxon>Madiinae</taxon>
        <taxon>Deinandra</taxon>
    </lineage>
</organism>